<keyword evidence="3" id="KW-1185">Reference proteome</keyword>
<dbReference type="AlphaFoldDB" id="A0A9P4NPF9"/>
<gene>
    <name evidence="2" type="ORF">EJ08DRAFT_698669</name>
</gene>
<feature type="chain" id="PRO_5040509959" evidence="1">
    <location>
        <begin position="21"/>
        <end position="140"/>
    </location>
</feature>
<accession>A0A9P4NPF9</accession>
<evidence type="ECO:0000313" key="2">
    <source>
        <dbReference type="EMBL" id="KAF2429088.1"/>
    </source>
</evidence>
<evidence type="ECO:0000313" key="3">
    <source>
        <dbReference type="Proteomes" id="UP000800235"/>
    </source>
</evidence>
<keyword evidence="1" id="KW-0732">Signal</keyword>
<evidence type="ECO:0000256" key="1">
    <source>
        <dbReference type="SAM" id="SignalP"/>
    </source>
</evidence>
<sequence length="140" mass="14407">MKVNVITLVLSLAATMTTAAAVPDVDTGNATTIVVGGQRGEARCETSGRSPGVSNIAVGANELRDKGNDSCYHDGGSKTQMVHRNGIRIYLMGRAGSAPCRVAADKLATLMAECAAEVDGDIRAGGTIDLIPGTYIQVSQ</sequence>
<name>A0A9P4NPF9_9PEZI</name>
<protein>
    <submittedName>
        <fullName evidence="2">Uncharacterized protein</fullName>
    </submittedName>
</protein>
<feature type="signal peptide" evidence="1">
    <location>
        <begin position="1"/>
        <end position="20"/>
    </location>
</feature>
<dbReference type="Proteomes" id="UP000800235">
    <property type="component" value="Unassembled WGS sequence"/>
</dbReference>
<dbReference type="OrthoDB" id="4677383at2759"/>
<reference evidence="2" key="1">
    <citation type="journal article" date="2020" name="Stud. Mycol.">
        <title>101 Dothideomycetes genomes: a test case for predicting lifestyles and emergence of pathogens.</title>
        <authorList>
            <person name="Haridas S."/>
            <person name="Albert R."/>
            <person name="Binder M."/>
            <person name="Bloem J."/>
            <person name="Labutti K."/>
            <person name="Salamov A."/>
            <person name="Andreopoulos B."/>
            <person name="Baker S."/>
            <person name="Barry K."/>
            <person name="Bills G."/>
            <person name="Bluhm B."/>
            <person name="Cannon C."/>
            <person name="Castanera R."/>
            <person name="Culley D."/>
            <person name="Daum C."/>
            <person name="Ezra D."/>
            <person name="Gonzalez J."/>
            <person name="Henrissat B."/>
            <person name="Kuo A."/>
            <person name="Liang C."/>
            <person name="Lipzen A."/>
            <person name="Lutzoni F."/>
            <person name="Magnuson J."/>
            <person name="Mondo S."/>
            <person name="Nolan M."/>
            <person name="Ohm R."/>
            <person name="Pangilinan J."/>
            <person name="Park H.-J."/>
            <person name="Ramirez L."/>
            <person name="Alfaro M."/>
            <person name="Sun H."/>
            <person name="Tritt A."/>
            <person name="Yoshinaga Y."/>
            <person name="Zwiers L.-H."/>
            <person name="Turgeon B."/>
            <person name="Goodwin S."/>
            <person name="Spatafora J."/>
            <person name="Crous P."/>
            <person name="Grigoriev I."/>
        </authorList>
    </citation>
    <scope>NUCLEOTIDE SEQUENCE</scope>
    <source>
        <strain evidence="2">CBS 130266</strain>
    </source>
</reference>
<dbReference type="EMBL" id="MU007050">
    <property type="protein sequence ID" value="KAF2429088.1"/>
    <property type="molecule type" value="Genomic_DNA"/>
</dbReference>
<comment type="caution">
    <text evidence="2">The sequence shown here is derived from an EMBL/GenBank/DDBJ whole genome shotgun (WGS) entry which is preliminary data.</text>
</comment>
<proteinExistence type="predicted"/>
<organism evidence="2 3">
    <name type="scientific">Tothia fuscella</name>
    <dbReference type="NCBI Taxonomy" id="1048955"/>
    <lineage>
        <taxon>Eukaryota</taxon>
        <taxon>Fungi</taxon>
        <taxon>Dikarya</taxon>
        <taxon>Ascomycota</taxon>
        <taxon>Pezizomycotina</taxon>
        <taxon>Dothideomycetes</taxon>
        <taxon>Pleosporomycetidae</taxon>
        <taxon>Venturiales</taxon>
        <taxon>Cylindrosympodiaceae</taxon>
        <taxon>Tothia</taxon>
    </lineage>
</organism>